<gene>
    <name evidence="6" type="primary">SWA2_1</name>
    <name evidence="6" type="ORF">LPJ61_005555</name>
</gene>
<feature type="non-terminal residue" evidence="6">
    <location>
        <position position="1"/>
    </location>
</feature>
<dbReference type="OrthoDB" id="1717591at2759"/>
<dbReference type="SMART" id="SM00028">
    <property type="entry name" value="TPR"/>
    <property type="match status" value="2"/>
</dbReference>
<accession>A0A9W7Y2W3</accession>
<dbReference type="PANTHER" id="PTHR45984">
    <property type="entry name" value="RNA (RNA) POLYMERASE II ASSOCIATED PROTEIN HOMOLOG"/>
    <property type="match status" value="1"/>
</dbReference>
<dbReference type="Gene3D" id="1.25.40.10">
    <property type="entry name" value="Tetratricopeptide repeat domain"/>
    <property type="match status" value="1"/>
</dbReference>
<sequence>MAFDPLATLPPPATGPNGGLPMRGLGGSPAPAPAPAPAHIASISDDEPIPMDSYPAAATQPEPFVDKDFEIAQVADYGFTVDQARAALEITGSPRAAIQLLREQKAATRQAPGGQSAVENRSNTGKSRLRTPYNDEPRRRYSSSSGDDDGGDGHYYNPRRNDSSNSRGAQRAGNGADSLLASANEIGASVWKQANSWFETGKKKFMEMQETVTEQHWPVARADGGWSRPGRDAEYMSASSQRRRNYDTSSDDDDDHYPARKSPVEAAVPSVPGHLLVMCNTAKADANEKFKLGQFGDAIAGYTQAIAQVSQHSAQHPLLILLYNNRALAYTRNGEARMALTDCSQALQLCTAYQANGTIDLGD</sequence>
<keyword evidence="7" id="KW-1185">Reference proteome</keyword>
<reference evidence="6" key="1">
    <citation type="submission" date="2022-07" db="EMBL/GenBank/DDBJ databases">
        <title>Phylogenomic reconstructions and comparative analyses of Kickxellomycotina fungi.</title>
        <authorList>
            <person name="Reynolds N.K."/>
            <person name="Stajich J.E."/>
            <person name="Barry K."/>
            <person name="Grigoriev I.V."/>
            <person name="Crous P."/>
            <person name="Smith M.E."/>
        </authorList>
    </citation>
    <scope>NUCLEOTIDE SEQUENCE</scope>
    <source>
        <strain evidence="6">BCRC 34381</strain>
    </source>
</reference>
<dbReference type="InterPro" id="IPR051982">
    <property type="entry name" value="CiliaryAsmbly_MitoImport"/>
</dbReference>
<dbReference type="SUPFAM" id="SSF48452">
    <property type="entry name" value="TPR-like"/>
    <property type="match status" value="1"/>
</dbReference>
<keyword evidence="2" id="KW-0963">Cytoplasm</keyword>
<keyword evidence="3" id="KW-0677">Repeat</keyword>
<dbReference type="GO" id="GO:0005829">
    <property type="term" value="C:cytosol"/>
    <property type="evidence" value="ECO:0007669"/>
    <property type="project" value="TreeGrafter"/>
</dbReference>
<comment type="caution">
    <text evidence="6">The sequence shown here is derived from an EMBL/GenBank/DDBJ whole genome shotgun (WGS) entry which is preliminary data.</text>
</comment>
<dbReference type="AlphaFoldDB" id="A0A9W7Y2W3"/>
<feature type="compositionally biased region" description="Polar residues" evidence="5">
    <location>
        <begin position="117"/>
        <end position="126"/>
    </location>
</feature>
<evidence type="ECO:0000256" key="4">
    <source>
        <dbReference type="ARBA" id="ARBA00022803"/>
    </source>
</evidence>
<dbReference type="GO" id="GO:0031072">
    <property type="term" value="F:heat shock protein binding"/>
    <property type="evidence" value="ECO:0007669"/>
    <property type="project" value="TreeGrafter"/>
</dbReference>
<feature type="region of interest" description="Disordered" evidence="5">
    <location>
        <begin position="1"/>
        <end position="59"/>
    </location>
</feature>
<organism evidence="6 7">
    <name type="scientific">Coemansia biformis</name>
    <dbReference type="NCBI Taxonomy" id="1286918"/>
    <lineage>
        <taxon>Eukaryota</taxon>
        <taxon>Fungi</taxon>
        <taxon>Fungi incertae sedis</taxon>
        <taxon>Zoopagomycota</taxon>
        <taxon>Kickxellomycotina</taxon>
        <taxon>Kickxellomycetes</taxon>
        <taxon>Kickxellales</taxon>
        <taxon>Kickxellaceae</taxon>
        <taxon>Coemansia</taxon>
    </lineage>
</organism>
<evidence type="ECO:0000256" key="1">
    <source>
        <dbReference type="ARBA" id="ARBA00004496"/>
    </source>
</evidence>
<dbReference type="PANTHER" id="PTHR45984:SF1">
    <property type="entry name" value="SPAG1 AXONEMAL DYNEIN ASSEMBLY FACTOR"/>
    <property type="match status" value="1"/>
</dbReference>
<dbReference type="Proteomes" id="UP001143981">
    <property type="component" value="Unassembled WGS sequence"/>
</dbReference>
<dbReference type="InterPro" id="IPR011990">
    <property type="entry name" value="TPR-like_helical_dom_sf"/>
</dbReference>
<evidence type="ECO:0000313" key="7">
    <source>
        <dbReference type="Proteomes" id="UP001143981"/>
    </source>
</evidence>
<keyword evidence="4" id="KW-0802">TPR repeat</keyword>
<feature type="region of interest" description="Disordered" evidence="5">
    <location>
        <begin position="221"/>
        <end position="266"/>
    </location>
</feature>
<evidence type="ECO:0000256" key="3">
    <source>
        <dbReference type="ARBA" id="ARBA00022737"/>
    </source>
</evidence>
<evidence type="ECO:0000313" key="6">
    <source>
        <dbReference type="EMBL" id="KAJ1725911.1"/>
    </source>
</evidence>
<dbReference type="InterPro" id="IPR019734">
    <property type="entry name" value="TPR_rpt"/>
</dbReference>
<evidence type="ECO:0000256" key="5">
    <source>
        <dbReference type="SAM" id="MobiDB-lite"/>
    </source>
</evidence>
<dbReference type="EMBL" id="JANBOI010001909">
    <property type="protein sequence ID" value="KAJ1725911.1"/>
    <property type="molecule type" value="Genomic_DNA"/>
</dbReference>
<name>A0A9W7Y2W3_9FUNG</name>
<dbReference type="GO" id="GO:0006626">
    <property type="term" value="P:protein targeting to mitochondrion"/>
    <property type="evidence" value="ECO:0007669"/>
    <property type="project" value="TreeGrafter"/>
</dbReference>
<protein>
    <submittedName>
        <fullName evidence="6">Auxilin-like clathrin-binding protein required for normal clathrin function</fullName>
    </submittedName>
</protein>
<feature type="region of interest" description="Disordered" evidence="5">
    <location>
        <begin position="104"/>
        <end position="174"/>
    </location>
</feature>
<dbReference type="GO" id="GO:0005739">
    <property type="term" value="C:mitochondrion"/>
    <property type="evidence" value="ECO:0007669"/>
    <property type="project" value="TreeGrafter"/>
</dbReference>
<evidence type="ECO:0000256" key="2">
    <source>
        <dbReference type="ARBA" id="ARBA00022490"/>
    </source>
</evidence>
<proteinExistence type="predicted"/>
<comment type="subcellular location">
    <subcellularLocation>
        <location evidence="1">Cytoplasm</location>
    </subcellularLocation>
</comment>